<evidence type="ECO:0000313" key="1">
    <source>
        <dbReference type="EMBL" id="KAJ8683216.1"/>
    </source>
</evidence>
<sequence>MGGNNCKSFSPSSKVKLSTSSADSFSSKCSDNQKNDSERTIRSASSAGKGEGMDYIEDVVCDETDIKENEMKLLPLGADGGKILLIKQKGELHAIGTKCTHYGALLNTGALGEGRVRCPWHGACFNIKTGDIEDYPGLDSLPCYKVTVSQGKIRVKAKRTDLSANRKIKDMCKLKPENEKVVVIVGGGPAGATCAETLRQQGFDGRVVMICKETVLPYDRVKVSKVIDFDVQKALLRSQSFYDEHSIETRLGVEATSLNTQKKSISLSNGEELCYDYLFIATGSKARKPDIPGVDLKNIFLMRDHTDAEALNAQLSNEKHMVILGFGFIGMETAAFCANKCASVTIIGRTSAPFEAVFGQEIGERIKKEFEDKGVKFVTNSGIKKILMNETDPASVGSVELNDGTTLPADILILGVGSTLYTEWLKGSCVNVLSNGSIEVDEFLKTNIENIYAGGDIAYAPVYAAGVKASIGHYSLAHYHGRIAAMNICQKNTPLRTVPYFWTTLFGKSYRYSGYGNPEKIRIYDSLMDLRFFAYHIKDGKVIAMSSVARDPIVSDFANYIHEGKFVSEEEIEQNPTQWMRHKPKDFQIPVKQTVQLSKS</sequence>
<evidence type="ECO:0000313" key="2">
    <source>
        <dbReference type="Proteomes" id="UP001239111"/>
    </source>
</evidence>
<name>A0ACC2PK80_9HYME</name>
<reference evidence="1" key="1">
    <citation type="submission" date="2023-04" db="EMBL/GenBank/DDBJ databases">
        <title>A chromosome-level genome assembly of the parasitoid wasp Eretmocerus hayati.</title>
        <authorList>
            <person name="Zhong Y."/>
            <person name="Liu S."/>
            <person name="Liu Y."/>
        </authorList>
    </citation>
    <scope>NUCLEOTIDE SEQUENCE</scope>
    <source>
        <strain evidence="1">ZJU_SS_LIU_2023</strain>
    </source>
</reference>
<protein>
    <submittedName>
        <fullName evidence="1">Uncharacterized protein</fullName>
    </submittedName>
</protein>
<dbReference type="Proteomes" id="UP001239111">
    <property type="component" value="Chromosome 1"/>
</dbReference>
<dbReference type="EMBL" id="CM056741">
    <property type="protein sequence ID" value="KAJ8683216.1"/>
    <property type="molecule type" value="Genomic_DNA"/>
</dbReference>
<gene>
    <name evidence="1" type="ORF">QAD02_019008</name>
</gene>
<keyword evidence="2" id="KW-1185">Reference proteome</keyword>
<proteinExistence type="predicted"/>
<organism evidence="1 2">
    <name type="scientific">Eretmocerus hayati</name>
    <dbReference type="NCBI Taxonomy" id="131215"/>
    <lineage>
        <taxon>Eukaryota</taxon>
        <taxon>Metazoa</taxon>
        <taxon>Ecdysozoa</taxon>
        <taxon>Arthropoda</taxon>
        <taxon>Hexapoda</taxon>
        <taxon>Insecta</taxon>
        <taxon>Pterygota</taxon>
        <taxon>Neoptera</taxon>
        <taxon>Endopterygota</taxon>
        <taxon>Hymenoptera</taxon>
        <taxon>Apocrita</taxon>
        <taxon>Proctotrupomorpha</taxon>
        <taxon>Chalcidoidea</taxon>
        <taxon>Aphelinidae</taxon>
        <taxon>Aphelininae</taxon>
        <taxon>Eretmocerus</taxon>
    </lineage>
</organism>
<comment type="caution">
    <text evidence="1">The sequence shown here is derived from an EMBL/GenBank/DDBJ whole genome shotgun (WGS) entry which is preliminary data.</text>
</comment>
<accession>A0ACC2PK80</accession>